<feature type="region of interest" description="Disordered" evidence="2">
    <location>
        <begin position="998"/>
        <end position="1026"/>
    </location>
</feature>
<feature type="compositionally biased region" description="Acidic residues" evidence="2">
    <location>
        <begin position="1009"/>
        <end position="1026"/>
    </location>
</feature>
<feature type="domain" description="Dynamin N-terminal" evidence="3">
    <location>
        <begin position="125"/>
        <end position="387"/>
    </location>
</feature>
<organism evidence="5 6">
    <name type="scientific">Fusarium irregulare</name>
    <dbReference type="NCBI Taxonomy" id="2494466"/>
    <lineage>
        <taxon>Eukaryota</taxon>
        <taxon>Fungi</taxon>
        <taxon>Dikarya</taxon>
        <taxon>Ascomycota</taxon>
        <taxon>Pezizomycotina</taxon>
        <taxon>Sordariomycetes</taxon>
        <taxon>Hypocreomycetidae</taxon>
        <taxon>Hypocreales</taxon>
        <taxon>Nectriaceae</taxon>
        <taxon>Fusarium</taxon>
        <taxon>Fusarium incarnatum-equiseti species complex</taxon>
    </lineage>
</organism>
<dbReference type="Proteomes" id="UP001152130">
    <property type="component" value="Unassembled WGS sequence"/>
</dbReference>
<dbReference type="Pfam" id="PF24564">
    <property type="entry name" value="DUF7605"/>
    <property type="match status" value="1"/>
</dbReference>
<evidence type="ECO:0008006" key="7">
    <source>
        <dbReference type="Google" id="ProtNLM"/>
    </source>
</evidence>
<dbReference type="Pfam" id="PF00350">
    <property type="entry name" value="Dynamin_N"/>
    <property type="match status" value="1"/>
</dbReference>
<accession>A0A9W8U7S3</accession>
<protein>
    <recommendedName>
        <fullName evidence="7">Nuclear GTPase SLIP-GC</fullName>
    </recommendedName>
</protein>
<dbReference type="PANTHER" id="PTHR36681:SF3">
    <property type="entry name" value="NUCLEAR GTPASE, GERMINAL CENTER-ASSOCIATED, TANDEM DUPLICATE 3"/>
    <property type="match status" value="1"/>
</dbReference>
<feature type="domain" description="DUF7605" evidence="4">
    <location>
        <begin position="724"/>
        <end position="897"/>
    </location>
</feature>
<dbReference type="InterPro" id="IPR027417">
    <property type="entry name" value="P-loop_NTPase"/>
</dbReference>
<evidence type="ECO:0000259" key="3">
    <source>
        <dbReference type="Pfam" id="PF00350"/>
    </source>
</evidence>
<keyword evidence="6" id="KW-1185">Reference proteome</keyword>
<keyword evidence="1" id="KW-0175">Coiled coil</keyword>
<dbReference type="EMBL" id="JAPDHF010000013">
    <property type="protein sequence ID" value="KAJ4009644.1"/>
    <property type="molecule type" value="Genomic_DNA"/>
</dbReference>
<dbReference type="SUPFAM" id="SSF52540">
    <property type="entry name" value="P-loop containing nucleoside triphosphate hydrolases"/>
    <property type="match status" value="1"/>
</dbReference>
<feature type="region of interest" description="Disordered" evidence="2">
    <location>
        <begin position="1"/>
        <end position="30"/>
    </location>
</feature>
<reference evidence="5" key="1">
    <citation type="submission" date="2022-10" db="EMBL/GenBank/DDBJ databases">
        <title>Fusarium specimens isolated from Avocado Roots.</title>
        <authorList>
            <person name="Stajich J."/>
            <person name="Roper C."/>
            <person name="Heimlech-Rivalta G."/>
        </authorList>
    </citation>
    <scope>NUCLEOTIDE SEQUENCE</scope>
    <source>
        <strain evidence="5">CF00143</strain>
    </source>
</reference>
<name>A0A9W8U7S3_9HYPO</name>
<dbReference type="InterPro" id="IPR045063">
    <property type="entry name" value="Dynamin_N"/>
</dbReference>
<evidence type="ECO:0000313" key="5">
    <source>
        <dbReference type="EMBL" id="KAJ4009644.1"/>
    </source>
</evidence>
<feature type="coiled-coil region" evidence="1">
    <location>
        <begin position="434"/>
        <end position="482"/>
    </location>
</feature>
<dbReference type="InterPro" id="IPR056024">
    <property type="entry name" value="DUF7605"/>
</dbReference>
<evidence type="ECO:0000256" key="2">
    <source>
        <dbReference type="SAM" id="MobiDB-lite"/>
    </source>
</evidence>
<evidence type="ECO:0000259" key="4">
    <source>
        <dbReference type="Pfam" id="PF24564"/>
    </source>
</evidence>
<proteinExistence type="predicted"/>
<comment type="caution">
    <text evidence="5">The sequence shown here is derived from an EMBL/GenBank/DDBJ whole genome shotgun (WGS) entry which is preliminary data.</text>
</comment>
<gene>
    <name evidence="5" type="ORF">NW766_008764</name>
</gene>
<dbReference type="AlphaFoldDB" id="A0A9W8U7S3"/>
<dbReference type="OrthoDB" id="3598281at2759"/>
<sequence>MATSAPMVAHTPVKRERSPSLDQILDAPSPKRQVGDVSGVVRTSVEFPWRTCETLSDVERLKIKEKAVIEAEKYCEQVRTVLGSVLKIPHDSTESIMMGRRIVKHWCDEHDQIRNKHKQRQILVGVEGPTGAGKSSFLGSLLKISELFPSGQESAATAVIGKVSWNWNDSPGYEFRAEVFFRPKIEVVNELKELLQELVRWTRLTSGQGQIEEDDNDGERADTMAICRSAIEHQLPRVKAVWGMEEEQLQQLANKTPQHLSYKDAIRKIFYRNITADRFLDNGKVEFNASTAKDISASIKPFLDSSPSTHGGGKQFSAWPLVKCVHIYAKADILKPGITLVDLPGCGDAVESRSEVAQKVSHTLDVRMVVSPIIRATDEKQGQALMQNGFDEAQMRIRGKLDGRGFCVVASKMDDMKVDSYITGCPELTNNQELNQKETRIGDLKQEKEGLKQTRRDLKTARKQAERQKNKASKAYEKAMKKHALKLQANPNESGAHLTDLEAERDARAQAFNDADKQLKRCEFRKTQIETETTYLHDWLHHRAYQTRNARVMERLRANFAMRQTRLDEGNTPVKPRAAPEYVLPILPVSTRAFWQLESTETPMPGFPSLIYTGVPAAEKWLHQATLAKREKHLDETLDGYQNLMTMMRIYSATNGQNGDINLTRSEVENALAETHAFYTKKLGSKLAEACTEINKLDPVEHKDRAKKRFLREACRIVQKWGYKFPDIENNVEKMHFCTYGANIRRMGRTYRSAGSGVTYTWIENLAAPILKTLSRDWDRKMNRQLPLIKRPMVSDYSRIFTEYLDAIQRVINDKVPPLGACFESMRPILENSQRAMSTKIGDVLSTLAEKSALVTVDAVVYLHDEMRPTFEAAAADVGTGCHARRQETIKTKIEEDADFICEEMIKRLVNGVAGRKAEVPAQLRDAAAEGPRIIVQQLSFLVNNLVENISSDPKMKAKKLGIPGCVRAHIEGWEASWAKEGDYEAHILDQDLEIPANIPEPVIREAPESDDEAVDDSSDDEDDTA</sequence>
<evidence type="ECO:0000313" key="6">
    <source>
        <dbReference type="Proteomes" id="UP001152130"/>
    </source>
</evidence>
<evidence type="ECO:0000256" key="1">
    <source>
        <dbReference type="SAM" id="Coils"/>
    </source>
</evidence>
<dbReference type="PANTHER" id="PTHR36681">
    <property type="entry name" value="NUCLEAR GTPASE, GERMINAL CENTER-ASSOCIATED, TANDEM DUPLICATE 3"/>
    <property type="match status" value="1"/>
</dbReference>